<feature type="signal peptide" evidence="3">
    <location>
        <begin position="1"/>
        <end position="19"/>
    </location>
</feature>
<feature type="region of interest" description="Disordered" evidence="2">
    <location>
        <begin position="23"/>
        <end position="70"/>
    </location>
</feature>
<feature type="compositionally biased region" description="Low complexity" evidence="2">
    <location>
        <begin position="53"/>
        <end position="64"/>
    </location>
</feature>
<feature type="coiled-coil region" evidence="1">
    <location>
        <begin position="123"/>
        <end position="154"/>
    </location>
</feature>
<sequence>MTKSQDIILVLSVSAVASALVTTPNAETRSHQLSKRSPGKDWEKAVGRESNHGDSSGPGPSNSNIAENELDDAIRQRKKVCDKYHKYKSEFKQDIADLKLENQGLSFQAFDSDYYGRDSVELLKLRRKKLVQLKERCKEAKQVKREARKEFEKQSGTGWKGKLEQFKSILTNH</sequence>
<dbReference type="HOGENOM" id="CLU_1547251_0_0_1"/>
<keyword evidence="3" id="KW-0732">Signal</keyword>
<dbReference type="EMBL" id="GL882895">
    <property type="protein sequence ID" value="EGF76776.1"/>
    <property type="molecule type" value="Genomic_DNA"/>
</dbReference>
<dbReference type="GeneID" id="18244619"/>
<dbReference type="Proteomes" id="UP000007241">
    <property type="component" value="Unassembled WGS sequence"/>
</dbReference>
<dbReference type="RefSeq" id="XP_006682723.1">
    <property type="nucleotide sequence ID" value="XM_006682660.1"/>
</dbReference>
<evidence type="ECO:0000256" key="1">
    <source>
        <dbReference type="SAM" id="Coils"/>
    </source>
</evidence>
<organism evidence="4 5">
    <name type="scientific">Batrachochytrium dendrobatidis (strain JAM81 / FGSC 10211)</name>
    <name type="common">Frog chytrid fungus</name>
    <dbReference type="NCBI Taxonomy" id="684364"/>
    <lineage>
        <taxon>Eukaryota</taxon>
        <taxon>Fungi</taxon>
        <taxon>Fungi incertae sedis</taxon>
        <taxon>Chytridiomycota</taxon>
        <taxon>Chytridiomycota incertae sedis</taxon>
        <taxon>Chytridiomycetes</taxon>
        <taxon>Rhizophydiales</taxon>
        <taxon>Rhizophydiales incertae sedis</taxon>
        <taxon>Batrachochytrium</taxon>
    </lineage>
</organism>
<evidence type="ECO:0000256" key="2">
    <source>
        <dbReference type="SAM" id="MobiDB-lite"/>
    </source>
</evidence>
<proteinExistence type="predicted"/>
<dbReference type="InParanoid" id="F4PDE0"/>
<dbReference type="AlphaFoldDB" id="F4PDE0"/>
<keyword evidence="1" id="KW-0175">Coiled coil</keyword>
<keyword evidence="5" id="KW-1185">Reference proteome</keyword>
<evidence type="ECO:0000313" key="4">
    <source>
        <dbReference type="EMBL" id="EGF76776.1"/>
    </source>
</evidence>
<feature type="compositionally biased region" description="Basic and acidic residues" evidence="2">
    <location>
        <begin position="38"/>
        <end position="52"/>
    </location>
</feature>
<name>F4PDE0_BATDJ</name>
<feature type="chain" id="PRO_5003315106" evidence="3">
    <location>
        <begin position="20"/>
        <end position="173"/>
    </location>
</feature>
<evidence type="ECO:0000313" key="5">
    <source>
        <dbReference type="Proteomes" id="UP000007241"/>
    </source>
</evidence>
<gene>
    <name evidence="4" type="ORF">BATDEDRAFT_92415</name>
</gene>
<reference evidence="4 5" key="1">
    <citation type="submission" date="2009-12" db="EMBL/GenBank/DDBJ databases">
        <title>The draft genome of Batrachochytrium dendrobatidis.</title>
        <authorList>
            <consortium name="US DOE Joint Genome Institute (JGI-PGF)"/>
            <person name="Kuo A."/>
            <person name="Salamov A."/>
            <person name="Schmutz J."/>
            <person name="Lucas S."/>
            <person name="Pitluck S."/>
            <person name="Rosenblum E."/>
            <person name="Stajich J."/>
            <person name="Eisen M."/>
            <person name="Grigoriev I.V."/>
        </authorList>
    </citation>
    <scope>NUCLEOTIDE SEQUENCE [LARGE SCALE GENOMIC DNA]</scope>
    <source>
        <strain evidence="5">JAM81 / FGSC 10211</strain>
    </source>
</reference>
<protein>
    <submittedName>
        <fullName evidence="4">Uncharacterized protein</fullName>
    </submittedName>
</protein>
<accession>F4PDE0</accession>
<evidence type="ECO:0000256" key="3">
    <source>
        <dbReference type="SAM" id="SignalP"/>
    </source>
</evidence>